<accession>A0ABR3R7H8</accession>
<proteinExistence type="predicted"/>
<gene>
    <name evidence="1" type="ORF">SLS60_006775</name>
</gene>
<dbReference type="Proteomes" id="UP001521785">
    <property type="component" value="Unassembled WGS sequence"/>
</dbReference>
<name>A0ABR3R7H8_9PLEO</name>
<protein>
    <submittedName>
        <fullName evidence="1">Uncharacterized protein</fullName>
    </submittedName>
</protein>
<keyword evidence="2" id="KW-1185">Reference proteome</keyword>
<evidence type="ECO:0000313" key="1">
    <source>
        <dbReference type="EMBL" id="KAL1600390.1"/>
    </source>
</evidence>
<dbReference type="EMBL" id="JAKJXO020000009">
    <property type="protein sequence ID" value="KAL1600390.1"/>
    <property type="molecule type" value="Genomic_DNA"/>
</dbReference>
<organism evidence="1 2">
    <name type="scientific">Paraconiothyrium brasiliense</name>
    <dbReference type="NCBI Taxonomy" id="300254"/>
    <lineage>
        <taxon>Eukaryota</taxon>
        <taxon>Fungi</taxon>
        <taxon>Dikarya</taxon>
        <taxon>Ascomycota</taxon>
        <taxon>Pezizomycotina</taxon>
        <taxon>Dothideomycetes</taxon>
        <taxon>Pleosporomycetidae</taxon>
        <taxon>Pleosporales</taxon>
        <taxon>Massarineae</taxon>
        <taxon>Didymosphaeriaceae</taxon>
        <taxon>Paraconiothyrium</taxon>
    </lineage>
</organism>
<sequence length="423" mass="47315">MASSTSATFLGLPREIRNKIYRAALCTFEPRPSTTHLPSNVSVAPSFLNQLAIAVHDIDTSILLASKQIHQEAYDVMVKSNRFVRVTTSGGFPLRLLLNHLRVPVVTEDKESVDNFKGYVLSVTLTFPKEVGQAFQDTPFSVEPCSLMLLSRDMDVFCDVLMDGDTHLPGFGTKVAIKIAVAPGSLLSSSPYEDPISEFFSEKTQQALLHPFCNRLRGFKRVKIRGLVSRSIAEAVEGELAQDTTSDAEAILSKFQNMKGEGQSLFRSKQTEAANLKWMDAALKIEQLHESSSWPVLTEKSGEPFVARLAELYFLMKLNILQINLTNMEKGIPFADILAEDALSMALRSLKRDYWLPEYRWQPTDVHKAKLQYRRALFLRLEGDPESIPTAVFAIKNAHRLLPDDAGIARERAAILAWRDSTV</sequence>
<reference evidence="1 2" key="1">
    <citation type="submission" date="2024-02" db="EMBL/GenBank/DDBJ databases">
        <title>De novo assembly and annotation of 12 fungi associated with fruit tree decline syndrome in Ontario, Canada.</title>
        <authorList>
            <person name="Sulman M."/>
            <person name="Ellouze W."/>
            <person name="Ilyukhin E."/>
        </authorList>
    </citation>
    <scope>NUCLEOTIDE SEQUENCE [LARGE SCALE GENOMIC DNA]</scope>
    <source>
        <strain evidence="1 2">M42-189</strain>
    </source>
</reference>
<comment type="caution">
    <text evidence="1">The sequence shown here is derived from an EMBL/GenBank/DDBJ whole genome shotgun (WGS) entry which is preliminary data.</text>
</comment>
<evidence type="ECO:0000313" key="2">
    <source>
        <dbReference type="Proteomes" id="UP001521785"/>
    </source>
</evidence>